<feature type="compositionally biased region" description="Low complexity" evidence="1">
    <location>
        <begin position="17"/>
        <end position="38"/>
    </location>
</feature>
<dbReference type="PIRSF" id="PIRSF002741">
    <property type="entry name" value="MppA"/>
    <property type="match status" value="1"/>
</dbReference>
<dbReference type="InterPro" id="IPR030678">
    <property type="entry name" value="Peptide/Ni-bd"/>
</dbReference>
<dbReference type="SUPFAM" id="SSF53850">
    <property type="entry name" value="Periplasmic binding protein-like II"/>
    <property type="match status" value="1"/>
</dbReference>
<dbReference type="Proteomes" id="UP000663792">
    <property type="component" value="Unassembled WGS sequence"/>
</dbReference>
<protein>
    <recommendedName>
        <fullName evidence="2">Solute-binding protein family 5 domain-containing protein</fullName>
    </recommendedName>
</protein>
<sequence>MVAALAAGLLAVAGCSTTGGDSATTSSPSGTAATGSSAAPPPAELTIATSFGIDSLDPLTDGFWGPEFGYVELLMRPERSGTPSPWVLRELTAVDDTTWQMVLNEGISFQSGRPLDGAALAQLLNWTAENNEGFATASAFASAEATGPLEVTMTTSRPIPLLANTLADESNVLVLDVDAYEAAAPQAETDPAVYLDAGLYTGAYEMQSLDTETAVLAPDADHWGGTPALSALTIKFVPEVTARVQAVQAGEADLALYIPTSVAATLEGRDDAYYVTGQPTGSQFALQFNVRGAPTDDVLVRRALLAAVDYRALADDVLQGLASVAEGIYPPSVPWAVTTQVTDPTVAAGLLDQAGWTAGSDGTRSKDGQPLTIRMLTYPQQPDSDTLAVALQAQLAELGVQVEVNQVPDIYAAQESGEWETAILSDSLLSYGGSPVDGLADDLRTDGEQNYSGVSIPELDALIDQVQITFDPAERTELLEQVQQVVHDHAVWGALVFRTPAVVTGPQWRGYETPISNLWVTAQTAPSA</sequence>
<dbReference type="Gene3D" id="3.10.105.10">
    <property type="entry name" value="Dipeptide-binding Protein, Domain 3"/>
    <property type="match status" value="1"/>
</dbReference>
<dbReference type="InterPro" id="IPR000914">
    <property type="entry name" value="SBP_5_dom"/>
</dbReference>
<dbReference type="InterPro" id="IPR039424">
    <property type="entry name" value="SBP_5"/>
</dbReference>
<evidence type="ECO:0000256" key="1">
    <source>
        <dbReference type="SAM" id="MobiDB-lite"/>
    </source>
</evidence>
<dbReference type="AlphaFoldDB" id="A0A939C0W8"/>
<dbReference type="GO" id="GO:0043190">
    <property type="term" value="C:ATP-binding cassette (ABC) transporter complex"/>
    <property type="evidence" value="ECO:0007669"/>
    <property type="project" value="InterPro"/>
</dbReference>
<evidence type="ECO:0000313" key="4">
    <source>
        <dbReference type="Proteomes" id="UP000663792"/>
    </source>
</evidence>
<dbReference type="Pfam" id="PF00496">
    <property type="entry name" value="SBP_bac_5"/>
    <property type="match status" value="1"/>
</dbReference>
<keyword evidence="4" id="KW-1185">Reference proteome</keyword>
<reference evidence="3" key="1">
    <citation type="submission" date="2021-01" db="EMBL/GenBank/DDBJ databases">
        <title>YIM 132084 draft genome.</title>
        <authorList>
            <person name="An D."/>
        </authorList>
    </citation>
    <scope>NUCLEOTIDE SEQUENCE</scope>
    <source>
        <strain evidence="3">YIM 132084</strain>
    </source>
</reference>
<dbReference type="Gene3D" id="3.40.190.10">
    <property type="entry name" value="Periplasmic binding protein-like II"/>
    <property type="match status" value="1"/>
</dbReference>
<dbReference type="GO" id="GO:0042597">
    <property type="term" value="C:periplasmic space"/>
    <property type="evidence" value="ECO:0007669"/>
    <property type="project" value="UniProtKB-ARBA"/>
</dbReference>
<dbReference type="PANTHER" id="PTHR30290:SF65">
    <property type="entry name" value="MONOACYL PHOSPHATIDYLINOSITOL TETRAMANNOSIDE-BINDING PROTEIN LPQW-RELATED"/>
    <property type="match status" value="1"/>
</dbReference>
<dbReference type="EMBL" id="JAERWK010000006">
    <property type="protein sequence ID" value="MBM9466572.1"/>
    <property type="molecule type" value="Genomic_DNA"/>
</dbReference>
<name>A0A939C0W8_9ACTN</name>
<dbReference type="PANTHER" id="PTHR30290">
    <property type="entry name" value="PERIPLASMIC BINDING COMPONENT OF ABC TRANSPORTER"/>
    <property type="match status" value="1"/>
</dbReference>
<dbReference type="GO" id="GO:0015833">
    <property type="term" value="P:peptide transport"/>
    <property type="evidence" value="ECO:0007669"/>
    <property type="project" value="TreeGrafter"/>
</dbReference>
<feature type="domain" description="Solute-binding protein family 5" evidence="2">
    <location>
        <begin position="83"/>
        <end position="423"/>
    </location>
</feature>
<comment type="caution">
    <text evidence="3">The sequence shown here is derived from an EMBL/GenBank/DDBJ whole genome shotgun (WGS) entry which is preliminary data.</text>
</comment>
<evidence type="ECO:0000259" key="2">
    <source>
        <dbReference type="Pfam" id="PF00496"/>
    </source>
</evidence>
<feature type="region of interest" description="Disordered" evidence="1">
    <location>
        <begin position="17"/>
        <end position="41"/>
    </location>
</feature>
<organism evidence="3 4">
    <name type="scientific">Nakamurella leprariae</name>
    <dbReference type="NCBI Taxonomy" id="2803911"/>
    <lineage>
        <taxon>Bacteria</taxon>
        <taxon>Bacillati</taxon>
        <taxon>Actinomycetota</taxon>
        <taxon>Actinomycetes</taxon>
        <taxon>Nakamurellales</taxon>
        <taxon>Nakamurellaceae</taxon>
        <taxon>Nakamurella</taxon>
    </lineage>
</organism>
<accession>A0A939C0W8</accession>
<gene>
    <name evidence="3" type="ORF">JL106_04660</name>
</gene>
<evidence type="ECO:0000313" key="3">
    <source>
        <dbReference type="EMBL" id="MBM9466572.1"/>
    </source>
</evidence>
<dbReference type="RefSeq" id="WP_205259532.1">
    <property type="nucleotide sequence ID" value="NZ_JAERWK010000006.1"/>
</dbReference>
<dbReference type="GO" id="GO:1904680">
    <property type="term" value="F:peptide transmembrane transporter activity"/>
    <property type="evidence" value="ECO:0007669"/>
    <property type="project" value="TreeGrafter"/>
</dbReference>
<proteinExistence type="predicted"/>